<dbReference type="AlphaFoldDB" id="A0A1G2M4R8"/>
<comment type="caution">
    <text evidence="1">The sequence shown here is derived from an EMBL/GenBank/DDBJ whole genome shotgun (WGS) entry which is preliminary data.</text>
</comment>
<gene>
    <name evidence="1" type="ORF">A2664_04630</name>
</gene>
<organism evidence="1 2">
    <name type="scientific">Candidatus Taylorbacteria bacterium RIFCSPHIGHO2_01_FULL_46_22b</name>
    <dbReference type="NCBI Taxonomy" id="1802301"/>
    <lineage>
        <taxon>Bacteria</taxon>
        <taxon>Candidatus Tayloriibacteriota</taxon>
    </lineage>
</organism>
<dbReference type="STRING" id="1802301.A2664_04630"/>
<proteinExistence type="predicted"/>
<sequence length="167" mass="18403">MTATTSPRPTGVLQTVGCLDIPPFGEKAFSIGENFLDDQQRTTFSVGPGFGRHCLHIVEPNLQSSRVEVFKTIGVTKWECNLAFLANRWSPVSFWTIFCIATRRTVGLESLLISAPDIFFQVHHLQFSGGVFISYQGGEKWFVDAIPACDEYPSFQAGGTLITVPAL</sequence>
<dbReference type="Proteomes" id="UP000178873">
    <property type="component" value="Unassembled WGS sequence"/>
</dbReference>
<evidence type="ECO:0000313" key="2">
    <source>
        <dbReference type="Proteomes" id="UP000178873"/>
    </source>
</evidence>
<reference evidence="1 2" key="1">
    <citation type="journal article" date="2016" name="Nat. Commun.">
        <title>Thousands of microbial genomes shed light on interconnected biogeochemical processes in an aquifer system.</title>
        <authorList>
            <person name="Anantharaman K."/>
            <person name="Brown C.T."/>
            <person name="Hug L.A."/>
            <person name="Sharon I."/>
            <person name="Castelle C.J."/>
            <person name="Probst A.J."/>
            <person name="Thomas B.C."/>
            <person name="Singh A."/>
            <person name="Wilkins M.J."/>
            <person name="Karaoz U."/>
            <person name="Brodie E.L."/>
            <person name="Williams K.H."/>
            <person name="Hubbard S.S."/>
            <person name="Banfield J.F."/>
        </authorList>
    </citation>
    <scope>NUCLEOTIDE SEQUENCE [LARGE SCALE GENOMIC DNA]</scope>
</reference>
<name>A0A1G2M4R8_9BACT</name>
<accession>A0A1G2M4R8</accession>
<dbReference type="EMBL" id="MHRF01000001">
    <property type="protein sequence ID" value="OHA18764.1"/>
    <property type="molecule type" value="Genomic_DNA"/>
</dbReference>
<protein>
    <submittedName>
        <fullName evidence="1">Uncharacterized protein</fullName>
    </submittedName>
</protein>
<evidence type="ECO:0000313" key="1">
    <source>
        <dbReference type="EMBL" id="OHA18764.1"/>
    </source>
</evidence>